<accession>A0A540W8I4</accession>
<feature type="region of interest" description="Disordered" evidence="1">
    <location>
        <begin position="1"/>
        <end position="52"/>
    </location>
</feature>
<dbReference type="EMBL" id="VIGB01000003">
    <property type="protein sequence ID" value="TQF05326.1"/>
    <property type="molecule type" value="Genomic_DNA"/>
</dbReference>
<dbReference type="InterPro" id="IPR000326">
    <property type="entry name" value="PAP2/HPO"/>
</dbReference>
<feature type="transmembrane region" description="Helical" evidence="2">
    <location>
        <begin position="225"/>
        <end position="244"/>
    </location>
</feature>
<comment type="caution">
    <text evidence="4">The sequence shown here is derived from an EMBL/GenBank/DDBJ whole genome shotgun (WGS) entry which is preliminary data.</text>
</comment>
<feature type="transmembrane region" description="Helical" evidence="2">
    <location>
        <begin position="64"/>
        <end position="88"/>
    </location>
</feature>
<keyword evidence="2" id="KW-0472">Membrane</keyword>
<feature type="transmembrane region" description="Helical" evidence="2">
    <location>
        <begin position="250"/>
        <end position="271"/>
    </location>
</feature>
<reference evidence="4 5" key="1">
    <citation type="submission" date="2019-06" db="EMBL/GenBank/DDBJ databases">
        <title>Description of Kitasatospora acidophila sp. nov. isolated from pine grove soil, and reclassification of Streptomyces novaecaesareae to Kitasatospora novaeceasareae comb. nov.</title>
        <authorList>
            <person name="Kim M.J."/>
        </authorList>
    </citation>
    <scope>NUCLEOTIDE SEQUENCE [LARGE SCALE GENOMIC DNA]</scope>
    <source>
        <strain evidence="4 5">MMS16-CNU292</strain>
    </source>
</reference>
<dbReference type="SMART" id="SM00014">
    <property type="entry name" value="acidPPc"/>
    <property type="match status" value="1"/>
</dbReference>
<dbReference type="CDD" id="cd03392">
    <property type="entry name" value="PAP2_like_2"/>
    <property type="match status" value="1"/>
</dbReference>
<evidence type="ECO:0000256" key="1">
    <source>
        <dbReference type="SAM" id="MobiDB-lite"/>
    </source>
</evidence>
<proteinExistence type="predicted"/>
<evidence type="ECO:0000256" key="2">
    <source>
        <dbReference type="SAM" id="Phobius"/>
    </source>
</evidence>
<evidence type="ECO:0000259" key="3">
    <source>
        <dbReference type="SMART" id="SM00014"/>
    </source>
</evidence>
<dbReference type="InterPro" id="IPR036938">
    <property type="entry name" value="PAP2/HPO_sf"/>
</dbReference>
<feature type="transmembrane region" description="Helical" evidence="2">
    <location>
        <begin position="200"/>
        <end position="218"/>
    </location>
</feature>
<feature type="domain" description="Phosphatidic acid phosphatase type 2/haloperoxidase" evidence="3">
    <location>
        <begin position="157"/>
        <end position="268"/>
    </location>
</feature>
<gene>
    <name evidence="4" type="ORF">E6W39_27695</name>
</gene>
<dbReference type="Proteomes" id="UP000319103">
    <property type="component" value="Unassembled WGS sequence"/>
</dbReference>
<evidence type="ECO:0000313" key="4">
    <source>
        <dbReference type="EMBL" id="TQF05326.1"/>
    </source>
</evidence>
<evidence type="ECO:0000313" key="5">
    <source>
        <dbReference type="Proteomes" id="UP000319103"/>
    </source>
</evidence>
<dbReference type="AlphaFoldDB" id="A0A540W8I4"/>
<organism evidence="4 5">
    <name type="scientific">Kitasatospora acidiphila</name>
    <dbReference type="NCBI Taxonomy" id="2567942"/>
    <lineage>
        <taxon>Bacteria</taxon>
        <taxon>Bacillati</taxon>
        <taxon>Actinomycetota</taxon>
        <taxon>Actinomycetes</taxon>
        <taxon>Kitasatosporales</taxon>
        <taxon>Streptomycetaceae</taxon>
        <taxon>Kitasatospora</taxon>
    </lineage>
</organism>
<dbReference type="Pfam" id="PF01569">
    <property type="entry name" value="PAP2"/>
    <property type="match status" value="1"/>
</dbReference>
<dbReference type="Gene3D" id="1.20.144.10">
    <property type="entry name" value="Phosphatidic acid phosphatase type 2/haloperoxidase"/>
    <property type="match status" value="1"/>
</dbReference>
<sequence length="284" mass="30225">MDSEPHPTVGVPARDDNQASATAPTQDRSTARPAQTPRGARNGDHPSRPGALPPAPGRLFAVSAWLLAAPAVPLLLGVLLAVVSWQVAANGPLLGLDRAVRHDTAQLRGSLHSGVLDGLAHLLSDLGSTVPAIPVLLGAGVIATWRLWRTGRPHRWLPPTVAAGAAVLIPLLVVPAKAWFARPGPLGEPLQPHEWGWYPSGHTTTAAISFGVAALLLGRTVRRSWPFTAVAALLWAGVGAGLIWCDYHWFLDVLAGWCLSGLVLWCLARWLRWLPRHERADGSG</sequence>
<keyword evidence="2" id="KW-0812">Transmembrane</keyword>
<feature type="transmembrane region" description="Helical" evidence="2">
    <location>
        <begin position="129"/>
        <end position="148"/>
    </location>
</feature>
<feature type="compositionally biased region" description="Polar residues" evidence="1">
    <location>
        <begin position="18"/>
        <end position="28"/>
    </location>
</feature>
<keyword evidence="5" id="KW-1185">Reference proteome</keyword>
<keyword evidence="2" id="KW-1133">Transmembrane helix</keyword>
<dbReference type="RefSeq" id="WP_141635813.1">
    <property type="nucleotide sequence ID" value="NZ_VIGB01000003.1"/>
</dbReference>
<dbReference type="SUPFAM" id="SSF48317">
    <property type="entry name" value="Acid phosphatase/Vanadium-dependent haloperoxidase"/>
    <property type="match status" value="1"/>
</dbReference>
<name>A0A540W8I4_9ACTN</name>
<feature type="transmembrane region" description="Helical" evidence="2">
    <location>
        <begin position="160"/>
        <end position="180"/>
    </location>
</feature>
<dbReference type="OrthoDB" id="4870188at2"/>
<protein>
    <submittedName>
        <fullName evidence="4">Phosphatase PAP2 family protein</fullName>
    </submittedName>
</protein>